<dbReference type="Proteomes" id="UP000326509">
    <property type="component" value="Unassembled WGS sequence"/>
</dbReference>
<evidence type="ECO:0008006" key="3">
    <source>
        <dbReference type="Google" id="ProtNLM"/>
    </source>
</evidence>
<organism evidence="1 2">
    <name type="scientific">Patiriisocius marinus</name>
    <dbReference type="NCBI Taxonomy" id="1397112"/>
    <lineage>
        <taxon>Bacteria</taxon>
        <taxon>Pseudomonadati</taxon>
        <taxon>Bacteroidota</taxon>
        <taxon>Flavobacteriia</taxon>
        <taxon>Flavobacteriales</taxon>
        <taxon>Flavobacteriaceae</taxon>
        <taxon>Patiriisocius</taxon>
    </lineage>
</organism>
<dbReference type="InterPro" id="IPR008551">
    <property type="entry name" value="TANGO2"/>
</dbReference>
<evidence type="ECO:0000313" key="2">
    <source>
        <dbReference type="Proteomes" id="UP000326509"/>
    </source>
</evidence>
<gene>
    <name evidence="1" type="ORF">ULMA_19530</name>
</gene>
<dbReference type="EMBL" id="BKCG01000004">
    <property type="protein sequence ID" value="GER59845.1"/>
    <property type="molecule type" value="Genomic_DNA"/>
</dbReference>
<accession>A0A5J4IQ00</accession>
<comment type="caution">
    <text evidence="1">The sequence shown here is derived from an EMBL/GenBank/DDBJ whole genome shotgun (WGS) entry which is preliminary data.</text>
</comment>
<protein>
    <recommendedName>
        <fullName evidence="3">Transport and Golgi organisation 2</fullName>
    </recommendedName>
</protein>
<proteinExistence type="predicted"/>
<name>A0A5J4IQ00_9FLAO</name>
<evidence type="ECO:0000313" key="1">
    <source>
        <dbReference type="EMBL" id="GER59845.1"/>
    </source>
</evidence>
<sequence>MCTLTFIPKSLDGFILTSNRDEAPLRDTIAPEKYAVDGVNLLFPKDAAAGGTWIGVSEKKRLICLLNGGFTAHTREESYRLSRGVVVTQLLSAENFKETIATFDFNGIEQFTIVLIDWESNAAIYELVWDGCNVYFEEKPWAPQIWSSSLLYTNEAKELRKQWFSEFLFNSLKPSTSEILDFHKTAGNQYGANALIMDRGFVKTKSITQISKMEQTVTFRYEKLETGALTIKTF</sequence>
<dbReference type="AlphaFoldDB" id="A0A5J4IQ00"/>
<keyword evidence="2" id="KW-1185">Reference proteome</keyword>
<dbReference type="PANTHER" id="PTHR17985:SF8">
    <property type="entry name" value="TRANSPORT AND GOLGI ORGANIZATION PROTEIN 2 HOMOLOG"/>
    <property type="match status" value="1"/>
</dbReference>
<reference evidence="1 2" key="1">
    <citation type="submission" date="2019-08" db="EMBL/GenBank/DDBJ databases">
        <title>Draft genome sequence of Ulvibacter marinus type strain NBRC 109484.</title>
        <authorList>
            <person name="Kawano K."/>
            <person name="Ushijima N."/>
            <person name="Kihara M."/>
            <person name="Itoh H."/>
        </authorList>
    </citation>
    <scope>NUCLEOTIDE SEQUENCE [LARGE SCALE GENOMIC DNA]</scope>
    <source>
        <strain evidence="1 2">NBRC 109484</strain>
    </source>
</reference>
<dbReference type="RefSeq" id="WP_151674294.1">
    <property type="nucleotide sequence ID" value="NZ_BKCG01000004.1"/>
</dbReference>
<dbReference type="OrthoDB" id="4380123at2"/>
<dbReference type="PANTHER" id="PTHR17985">
    <property type="entry name" value="SER/THR-RICH PROTEIN T10 IN DGCR REGION"/>
    <property type="match status" value="1"/>
</dbReference>
<dbReference type="Pfam" id="PF05742">
    <property type="entry name" value="TANGO2"/>
    <property type="match status" value="1"/>
</dbReference>